<keyword evidence="2" id="KW-0863">Zinc-finger</keyword>
<evidence type="ECO:0000256" key="1">
    <source>
        <dbReference type="ARBA" id="ARBA00022723"/>
    </source>
</evidence>
<keyword evidence="3" id="KW-0862">Zinc</keyword>
<evidence type="ECO:0000313" key="7">
    <source>
        <dbReference type="Proteomes" id="UP001244341"/>
    </source>
</evidence>
<dbReference type="PANTHER" id="PTHR31251">
    <property type="entry name" value="SQUAMOSA PROMOTER-BINDING-LIKE PROTEIN 4"/>
    <property type="match status" value="1"/>
</dbReference>
<protein>
    <recommendedName>
        <fullName evidence="5">SBP-type domain-containing protein</fullName>
    </recommendedName>
</protein>
<dbReference type="Pfam" id="PF03110">
    <property type="entry name" value="SBP"/>
    <property type="match status" value="1"/>
</dbReference>
<feature type="region of interest" description="Disordered" evidence="4">
    <location>
        <begin position="1"/>
        <end position="59"/>
    </location>
</feature>
<evidence type="ECO:0000256" key="3">
    <source>
        <dbReference type="ARBA" id="ARBA00022833"/>
    </source>
</evidence>
<dbReference type="SUPFAM" id="SSF103612">
    <property type="entry name" value="SBT domain"/>
    <property type="match status" value="1"/>
</dbReference>
<dbReference type="PROSITE" id="PS51141">
    <property type="entry name" value="ZF_SBP"/>
    <property type="match status" value="1"/>
</dbReference>
<evidence type="ECO:0000256" key="4">
    <source>
        <dbReference type="SAM" id="MobiDB-lite"/>
    </source>
</evidence>
<dbReference type="InterPro" id="IPR044817">
    <property type="entry name" value="SBP-like"/>
</dbReference>
<dbReference type="Proteomes" id="UP001244341">
    <property type="component" value="Chromosome 10b"/>
</dbReference>
<dbReference type="InterPro" id="IPR036893">
    <property type="entry name" value="SBP_sf"/>
</dbReference>
<name>A0ABY8UCX9_TETOB</name>
<dbReference type="InterPro" id="IPR004333">
    <property type="entry name" value="SBP_dom"/>
</dbReference>
<evidence type="ECO:0000259" key="5">
    <source>
        <dbReference type="PROSITE" id="PS51141"/>
    </source>
</evidence>
<reference evidence="6 7" key="1">
    <citation type="submission" date="2023-05" db="EMBL/GenBank/DDBJ databases">
        <title>A 100% complete, gapless, phased diploid assembly of the Scenedesmus obliquus UTEX 3031 genome.</title>
        <authorList>
            <person name="Biondi T.C."/>
            <person name="Hanschen E.R."/>
            <person name="Kwon T."/>
            <person name="Eng W."/>
            <person name="Kruse C.P.S."/>
            <person name="Koehler S.I."/>
            <person name="Kunde Y."/>
            <person name="Gleasner C.D."/>
            <person name="You Mak K.T."/>
            <person name="Polle J."/>
            <person name="Hovde B.T."/>
            <person name="Starkenburg S.R."/>
        </authorList>
    </citation>
    <scope>NUCLEOTIDE SEQUENCE [LARGE SCALE GENOMIC DNA]</scope>
    <source>
        <strain evidence="6 7">DOE0152z</strain>
    </source>
</reference>
<proteinExistence type="predicted"/>
<accession>A0ABY8UCX9</accession>
<keyword evidence="7" id="KW-1185">Reference proteome</keyword>
<evidence type="ECO:0000313" key="6">
    <source>
        <dbReference type="EMBL" id="WIA19331.1"/>
    </source>
</evidence>
<feature type="compositionally biased region" description="Polar residues" evidence="4">
    <location>
        <begin position="154"/>
        <end position="174"/>
    </location>
</feature>
<sequence length="309" mass="33443">MDGEDIISESKSYQAAGGSEDGAVPSPSQSAGPSAEQQQDSGGGADGDASSNAKAKGRGNFRKDQCQVEGCSTDLLQEGKAYCVKRRLCNAHMRADQVTCRDREGLWRFCFQCGKLEPLSRFEGNKRSCKLRLAQRKQRETRRCSSDLAYKFNRPQQGGTARGQQANEWRTSSGGNSGGARLAGLMEDMPQELLPLELQQQQTLLLQQLQEYSSAQQHQGEAYCGVKQEPGQQWYQQAQQHSMPLPQLTMHHSLASAATGFGSVLAPVAEERPGLGSFRTPANTLGPVGTQPYRLSRVGAAAGCVAGRC</sequence>
<gene>
    <name evidence="6" type="ORF">OEZ85_003963</name>
</gene>
<dbReference type="Gene3D" id="4.10.1100.10">
    <property type="entry name" value="Transcription factor, SBP-box domain"/>
    <property type="match status" value="1"/>
</dbReference>
<feature type="region of interest" description="Disordered" evidence="4">
    <location>
        <begin position="153"/>
        <end position="180"/>
    </location>
</feature>
<evidence type="ECO:0000256" key="2">
    <source>
        <dbReference type="ARBA" id="ARBA00022771"/>
    </source>
</evidence>
<organism evidence="6 7">
    <name type="scientific">Tetradesmus obliquus</name>
    <name type="common">Green alga</name>
    <name type="synonym">Acutodesmus obliquus</name>
    <dbReference type="NCBI Taxonomy" id="3088"/>
    <lineage>
        <taxon>Eukaryota</taxon>
        <taxon>Viridiplantae</taxon>
        <taxon>Chlorophyta</taxon>
        <taxon>core chlorophytes</taxon>
        <taxon>Chlorophyceae</taxon>
        <taxon>CS clade</taxon>
        <taxon>Sphaeropleales</taxon>
        <taxon>Scenedesmaceae</taxon>
        <taxon>Tetradesmus</taxon>
    </lineage>
</organism>
<dbReference type="EMBL" id="CP126217">
    <property type="protein sequence ID" value="WIA19331.1"/>
    <property type="molecule type" value="Genomic_DNA"/>
</dbReference>
<dbReference type="PANTHER" id="PTHR31251:SF169">
    <property type="entry name" value="SQUAMOSA PROMOTER-BINDING-LIKE PROTEIN 8"/>
    <property type="match status" value="1"/>
</dbReference>
<keyword evidence="1" id="KW-0479">Metal-binding</keyword>
<feature type="domain" description="SBP-type" evidence="5">
    <location>
        <begin position="63"/>
        <end position="143"/>
    </location>
</feature>